<evidence type="ECO:0000313" key="1">
    <source>
        <dbReference type="EMBL" id="KAK6588411.1"/>
    </source>
</evidence>
<evidence type="ECO:0000313" key="2">
    <source>
        <dbReference type="Proteomes" id="UP001311799"/>
    </source>
</evidence>
<keyword evidence="2" id="KW-1185">Reference proteome</keyword>
<dbReference type="EMBL" id="JAWDEY010000032">
    <property type="protein sequence ID" value="KAK6588411.1"/>
    <property type="molecule type" value="Genomic_DNA"/>
</dbReference>
<proteinExistence type="predicted"/>
<sequence length="565" mass="64437">MQANQIVELRALLSLRRVYEEGTILRINSGVPKYICLLSKLNGYNSPYFFEDELECWEGRECVITGEFNFSAEKGIDVSNESIRLIPGDNPFIVFLSISNNDLKSIGCELLKRQSNMIEILNHFFLEKLQDSSSSRRNIIDLEFSNPLNSDKEIYWKPIKILWFSKCVIIGKNGAYSALGIEMPLKRTLTSVLISYSCYKDFKLITEAELPQLIILLTLIIQLVSIIRKIFNSSFYLPIFFSTDCILFDIVKSPETGAICFENPMMTDIGEKTQLDTIEYSTSKVQDCKLLPIQKNISSNKYLTPEIAISYFTNSLMRLTEKNNSESKKQYTIYDGFSINTLKDVLSVRIKNKWKPMIFSGDIKVKSEFLNDVLFETDIVEMIINKDADLIVNIGAPSVVFSIGLLVSEVIGGKDLLFACGGDNLHFVDNLCEWNSCGDVMPIFGRVKEENVMNTLTGRRNYSVLDILPDNVQFLPSTIQSNQLLSKIHKLIWACLNFVPSQRLSLGQLENELIVIKSELFSIYHRCDLKESENKVNRTKFEKIKAKIIGMIKKIQSPQKKTMLV</sequence>
<gene>
    <name evidence="1" type="ORF">RS030_4678</name>
</gene>
<reference evidence="1 2" key="1">
    <citation type="submission" date="2023-10" db="EMBL/GenBank/DDBJ databases">
        <title>Comparative genomics analysis reveals potential genetic determinants of host preference in Cryptosporidium xiaoi.</title>
        <authorList>
            <person name="Xiao L."/>
            <person name="Li J."/>
        </authorList>
    </citation>
    <scope>NUCLEOTIDE SEQUENCE [LARGE SCALE GENOMIC DNA]</scope>
    <source>
        <strain evidence="1 2">52996</strain>
    </source>
</reference>
<protein>
    <submittedName>
        <fullName evidence="1">Uncharacterized protein</fullName>
    </submittedName>
</protein>
<dbReference type="Proteomes" id="UP001311799">
    <property type="component" value="Unassembled WGS sequence"/>
</dbReference>
<comment type="caution">
    <text evidence="1">The sequence shown here is derived from an EMBL/GenBank/DDBJ whole genome shotgun (WGS) entry which is preliminary data.</text>
</comment>
<dbReference type="AlphaFoldDB" id="A0AAV9XUP7"/>
<organism evidence="1 2">
    <name type="scientific">Cryptosporidium xiaoi</name>
    <dbReference type="NCBI Taxonomy" id="659607"/>
    <lineage>
        <taxon>Eukaryota</taxon>
        <taxon>Sar</taxon>
        <taxon>Alveolata</taxon>
        <taxon>Apicomplexa</taxon>
        <taxon>Conoidasida</taxon>
        <taxon>Coccidia</taxon>
        <taxon>Eucoccidiorida</taxon>
        <taxon>Eimeriorina</taxon>
        <taxon>Cryptosporidiidae</taxon>
        <taxon>Cryptosporidium</taxon>
    </lineage>
</organism>
<name>A0AAV9XUP7_9CRYT</name>
<accession>A0AAV9XUP7</accession>